<name>A0A7W7QDT0_9PSEU</name>
<dbReference type="RefSeq" id="WP_184815715.1">
    <property type="nucleotide sequence ID" value="NZ_JACHJQ010000010.1"/>
</dbReference>
<evidence type="ECO:0000256" key="4">
    <source>
        <dbReference type="ARBA" id="ARBA00023186"/>
    </source>
</evidence>
<comment type="subcellular location">
    <subcellularLocation>
        <location evidence="1">Cytoplasm</location>
    </subcellularLocation>
</comment>
<dbReference type="AlphaFoldDB" id="A0A7W7QDT0"/>
<evidence type="ECO:0000313" key="6">
    <source>
        <dbReference type="Proteomes" id="UP000520767"/>
    </source>
</evidence>
<accession>A0A7W7QDT0</accession>
<keyword evidence="6" id="KW-1185">Reference proteome</keyword>
<dbReference type="InterPro" id="IPR025734">
    <property type="entry name" value="EspG"/>
</dbReference>
<evidence type="ECO:0000256" key="1">
    <source>
        <dbReference type="ARBA" id="ARBA00004496"/>
    </source>
</evidence>
<sequence length="245" mass="25902">MTAAPVTGTRPDGVHFGLVELDLLATHAGARFPFPLRVGEFGRIAGEREVLLAAAGVTLRARGLAGERGPLGVAAEVVTALREHRGAVDLVLTGQDGTFGVVAMVYRSWALICRQSMTGNPAVNGVRIRRVAQNAMAGELLGMVPEVESAVAMPITLPPDGRDPGALEQVGVLLPELTGTGQLGATRRDGGRTGIELSWVDGPRGRVRVNRTDDGWISVNALRPVDLRHALDNLVMIARREDDGS</sequence>
<organism evidence="5 6">
    <name type="scientific">Actinophytocola algeriensis</name>
    <dbReference type="NCBI Taxonomy" id="1768010"/>
    <lineage>
        <taxon>Bacteria</taxon>
        <taxon>Bacillati</taxon>
        <taxon>Actinomycetota</taxon>
        <taxon>Actinomycetes</taxon>
        <taxon>Pseudonocardiales</taxon>
        <taxon>Pseudonocardiaceae</taxon>
    </lineage>
</organism>
<reference evidence="5 6" key="1">
    <citation type="submission" date="2020-08" db="EMBL/GenBank/DDBJ databases">
        <title>Genomic Encyclopedia of Type Strains, Phase III (KMG-III): the genomes of soil and plant-associated and newly described type strains.</title>
        <authorList>
            <person name="Whitman W."/>
        </authorList>
    </citation>
    <scope>NUCLEOTIDE SEQUENCE [LARGE SCALE GENOMIC DNA]</scope>
    <source>
        <strain evidence="5 6">CECT 8960</strain>
    </source>
</reference>
<dbReference type="EMBL" id="JACHJQ010000010">
    <property type="protein sequence ID" value="MBB4911725.1"/>
    <property type="molecule type" value="Genomic_DNA"/>
</dbReference>
<dbReference type="Proteomes" id="UP000520767">
    <property type="component" value="Unassembled WGS sequence"/>
</dbReference>
<evidence type="ECO:0000313" key="5">
    <source>
        <dbReference type="EMBL" id="MBB4911725.1"/>
    </source>
</evidence>
<comment type="caution">
    <text evidence="5">The sequence shown here is derived from an EMBL/GenBank/DDBJ whole genome shotgun (WGS) entry which is preliminary data.</text>
</comment>
<protein>
    <recommendedName>
        <fullName evidence="7">ESAT-6 protein secretion system EspG family protein</fullName>
    </recommendedName>
</protein>
<keyword evidence="3" id="KW-0963">Cytoplasm</keyword>
<keyword evidence="4" id="KW-0143">Chaperone</keyword>
<dbReference type="Pfam" id="PF14011">
    <property type="entry name" value="ESX-1_EspG"/>
    <property type="match status" value="1"/>
</dbReference>
<evidence type="ECO:0000256" key="2">
    <source>
        <dbReference type="ARBA" id="ARBA00006411"/>
    </source>
</evidence>
<gene>
    <name evidence="5" type="ORF">FHR82_007995</name>
</gene>
<proteinExistence type="inferred from homology"/>
<evidence type="ECO:0008006" key="7">
    <source>
        <dbReference type="Google" id="ProtNLM"/>
    </source>
</evidence>
<comment type="similarity">
    <text evidence="2">Belongs to the EspG family.</text>
</comment>
<evidence type="ECO:0000256" key="3">
    <source>
        <dbReference type="ARBA" id="ARBA00022490"/>
    </source>
</evidence>